<evidence type="ECO:0000256" key="2">
    <source>
        <dbReference type="ARBA" id="ARBA00022640"/>
    </source>
</evidence>
<comment type="subcellular location">
    <subcellularLocation>
        <location evidence="1">Plastid</location>
    </subcellularLocation>
</comment>
<dbReference type="OMA" id="PDEWGDR"/>
<dbReference type="Gramene" id="AUR62018654-RA">
    <property type="protein sequence ID" value="AUR62018654-RA:cds"/>
    <property type="gene ID" value="AUR62018654"/>
</dbReference>
<evidence type="ECO:0000313" key="7">
    <source>
        <dbReference type="Proteomes" id="UP000596660"/>
    </source>
</evidence>
<protein>
    <recommendedName>
        <fullName evidence="5">Plastid lipid-associated protein/fibrillin conserved domain-containing protein</fullName>
    </recommendedName>
</protein>
<evidence type="ECO:0000256" key="3">
    <source>
        <dbReference type="ARBA" id="ARBA00022946"/>
    </source>
</evidence>
<reference evidence="6" key="2">
    <citation type="submission" date="2021-03" db="UniProtKB">
        <authorList>
            <consortium name="EnsemblPlants"/>
        </authorList>
    </citation>
    <scope>IDENTIFICATION</scope>
</reference>
<evidence type="ECO:0000256" key="1">
    <source>
        <dbReference type="ARBA" id="ARBA00004474"/>
    </source>
</evidence>
<sequence length="355" mass="38980">YNHNQFSSFSLLPSQTPLLSLSSTRPSSRTFLSSRSSASSSDEDDEWGPDPKPKPNPSASVNPPEFNVSVTVSDEWGEKSGPEPKTESRFADSDPPIREDEDEWGRLAIDGEEIKERETNGSSSTWVNKNWELKRCLLDSLYGSELGFRASAEVRAEVSELVNQLEAANPNPNPTEVPGLLDGNWVLVYTAFSELLPLLALGSTPLLKVQQICQAISTTSQTVENSTTLSSPFATFSFSATAKFDVSSPSRIQVQFKEATFEPPKIKSQFDLPENINVFGQNITLSPVQQLLNPVQEAAASISRSLYGLPPLKLSIPGERTSSWLLFTYVDEDFRISRGDGGLFVLVREGSPLLD</sequence>
<feature type="compositionally biased region" description="Low complexity" evidence="4">
    <location>
        <begin position="1"/>
        <end position="40"/>
    </location>
</feature>
<proteinExistence type="predicted"/>
<reference evidence="6" key="1">
    <citation type="journal article" date="2017" name="Nature">
        <title>The genome of Chenopodium quinoa.</title>
        <authorList>
            <person name="Jarvis D.E."/>
            <person name="Ho Y.S."/>
            <person name="Lightfoot D.J."/>
            <person name="Schmoeckel S.M."/>
            <person name="Li B."/>
            <person name="Borm T.J.A."/>
            <person name="Ohyanagi H."/>
            <person name="Mineta K."/>
            <person name="Michell C.T."/>
            <person name="Saber N."/>
            <person name="Kharbatia N.M."/>
            <person name="Rupper R.R."/>
            <person name="Sharp A.R."/>
            <person name="Dally N."/>
            <person name="Boughton B.A."/>
            <person name="Woo Y.H."/>
            <person name="Gao G."/>
            <person name="Schijlen E.G.W.M."/>
            <person name="Guo X."/>
            <person name="Momin A.A."/>
            <person name="Negrao S."/>
            <person name="Al-Babili S."/>
            <person name="Gehring C."/>
            <person name="Roessner U."/>
            <person name="Jung C."/>
            <person name="Murphy K."/>
            <person name="Arold S.T."/>
            <person name="Gojobori T."/>
            <person name="van der Linden C.G."/>
            <person name="van Loo E.N."/>
            <person name="Jellen E.N."/>
            <person name="Maughan P.J."/>
            <person name="Tester M."/>
        </authorList>
    </citation>
    <scope>NUCLEOTIDE SEQUENCE [LARGE SCALE GENOMIC DNA]</scope>
    <source>
        <strain evidence="6">cv. PI 614886</strain>
    </source>
</reference>
<keyword evidence="3" id="KW-0809">Transit peptide</keyword>
<keyword evidence="7" id="KW-1185">Reference proteome</keyword>
<dbReference type="Proteomes" id="UP000596660">
    <property type="component" value="Unplaced"/>
</dbReference>
<evidence type="ECO:0000256" key="4">
    <source>
        <dbReference type="SAM" id="MobiDB-lite"/>
    </source>
</evidence>
<dbReference type="AlphaFoldDB" id="A0A803LTW0"/>
<accession>A0A803LTW0</accession>
<dbReference type="EnsemblPlants" id="AUR62018654-RA">
    <property type="protein sequence ID" value="AUR62018654-RA:cds"/>
    <property type="gene ID" value="AUR62018654"/>
</dbReference>
<dbReference type="Pfam" id="PF04755">
    <property type="entry name" value="PAP_fibrillin"/>
    <property type="match status" value="1"/>
</dbReference>
<feature type="compositionally biased region" description="Basic and acidic residues" evidence="4">
    <location>
        <begin position="76"/>
        <end position="98"/>
    </location>
</feature>
<name>A0A803LTW0_CHEQI</name>
<dbReference type="InterPro" id="IPR039633">
    <property type="entry name" value="PAP"/>
</dbReference>
<evidence type="ECO:0000259" key="5">
    <source>
        <dbReference type="Pfam" id="PF04755"/>
    </source>
</evidence>
<feature type="region of interest" description="Disordered" evidence="4">
    <location>
        <begin position="1"/>
        <end position="105"/>
    </location>
</feature>
<organism evidence="6 7">
    <name type="scientific">Chenopodium quinoa</name>
    <name type="common">Quinoa</name>
    <dbReference type="NCBI Taxonomy" id="63459"/>
    <lineage>
        <taxon>Eukaryota</taxon>
        <taxon>Viridiplantae</taxon>
        <taxon>Streptophyta</taxon>
        <taxon>Embryophyta</taxon>
        <taxon>Tracheophyta</taxon>
        <taxon>Spermatophyta</taxon>
        <taxon>Magnoliopsida</taxon>
        <taxon>eudicotyledons</taxon>
        <taxon>Gunneridae</taxon>
        <taxon>Pentapetalae</taxon>
        <taxon>Caryophyllales</taxon>
        <taxon>Chenopodiaceae</taxon>
        <taxon>Chenopodioideae</taxon>
        <taxon>Atripliceae</taxon>
        <taxon>Chenopodium</taxon>
    </lineage>
</organism>
<dbReference type="GO" id="GO:0009536">
    <property type="term" value="C:plastid"/>
    <property type="evidence" value="ECO:0007669"/>
    <property type="project" value="UniProtKB-SubCell"/>
</dbReference>
<dbReference type="PANTHER" id="PTHR31906">
    <property type="entry name" value="PLASTID-LIPID-ASSOCIATED PROTEIN 4, CHLOROPLASTIC-RELATED"/>
    <property type="match status" value="1"/>
</dbReference>
<keyword evidence="2" id="KW-0934">Plastid</keyword>
<dbReference type="InterPro" id="IPR006843">
    <property type="entry name" value="PAP/fibrillin_dom"/>
</dbReference>
<feature type="domain" description="Plastid lipid-associated protein/fibrillin conserved" evidence="5">
    <location>
        <begin position="132"/>
        <end position="346"/>
    </location>
</feature>
<evidence type="ECO:0000313" key="6">
    <source>
        <dbReference type="EnsemblPlants" id="AUR62018654-RA:cds"/>
    </source>
</evidence>